<evidence type="ECO:0000313" key="2">
    <source>
        <dbReference type="EMBL" id="RRT78350.1"/>
    </source>
</evidence>
<protein>
    <submittedName>
        <fullName evidence="2">Uncharacterized protein</fullName>
    </submittedName>
</protein>
<name>A0A427AQ52_ENSVE</name>
<gene>
    <name evidence="2" type="ORF">B296_00027221</name>
</gene>
<evidence type="ECO:0000256" key="1">
    <source>
        <dbReference type="SAM" id="MobiDB-lite"/>
    </source>
</evidence>
<dbReference type="Proteomes" id="UP000287651">
    <property type="component" value="Unassembled WGS sequence"/>
</dbReference>
<proteinExistence type="predicted"/>
<feature type="region of interest" description="Disordered" evidence="1">
    <location>
        <begin position="18"/>
        <end position="69"/>
    </location>
</feature>
<organism evidence="2 3">
    <name type="scientific">Ensete ventricosum</name>
    <name type="common">Abyssinian banana</name>
    <name type="synonym">Musa ensete</name>
    <dbReference type="NCBI Taxonomy" id="4639"/>
    <lineage>
        <taxon>Eukaryota</taxon>
        <taxon>Viridiplantae</taxon>
        <taxon>Streptophyta</taxon>
        <taxon>Embryophyta</taxon>
        <taxon>Tracheophyta</taxon>
        <taxon>Spermatophyta</taxon>
        <taxon>Magnoliopsida</taxon>
        <taxon>Liliopsida</taxon>
        <taxon>Zingiberales</taxon>
        <taxon>Musaceae</taxon>
        <taxon>Ensete</taxon>
    </lineage>
</organism>
<evidence type="ECO:0000313" key="3">
    <source>
        <dbReference type="Proteomes" id="UP000287651"/>
    </source>
</evidence>
<sequence length="119" mass="14038">MEVSAKFKLGRFSSTARTDRGIFTKTRERRRHRNRETEEESYRSPRRRRRIIRANARGTGEPPRKHRDRPFAGLLTMAMGWGIHLPVNGPDFIGMMVNSWDFSRAKMEEENYDGLTNRL</sequence>
<reference evidence="2 3" key="1">
    <citation type="journal article" date="2014" name="Agronomy (Basel)">
        <title>A Draft Genome Sequence for Ensete ventricosum, the Drought-Tolerant Tree Against Hunger.</title>
        <authorList>
            <person name="Harrison J."/>
            <person name="Moore K.A."/>
            <person name="Paszkiewicz K."/>
            <person name="Jones T."/>
            <person name="Grant M."/>
            <person name="Ambacheew D."/>
            <person name="Muzemil S."/>
            <person name="Studholme D.J."/>
        </authorList>
    </citation>
    <scope>NUCLEOTIDE SEQUENCE [LARGE SCALE GENOMIC DNA]</scope>
</reference>
<accession>A0A427AQ52</accession>
<dbReference type="AlphaFoldDB" id="A0A427AQ52"/>
<dbReference type="EMBL" id="AMZH03001700">
    <property type="protein sequence ID" value="RRT78350.1"/>
    <property type="molecule type" value="Genomic_DNA"/>
</dbReference>
<comment type="caution">
    <text evidence="2">The sequence shown here is derived from an EMBL/GenBank/DDBJ whole genome shotgun (WGS) entry which is preliminary data.</text>
</comment>